<evidence type="ECO:0000259" key="15">
    <source>
        <dbReference type="PROSITE" id="PS51004"/>
    </source>
</evidence>
<evidence type="ECO:0000256" key="8">
    <source>
        <dbReference type="ARBA" id="ARBA00023136"/>
    </source>
</evidence>
<dbReference type="Gene3D" id="2.60.40.10">
    <property type="entry name" value="Immunoglobulins"/>
    <property type="match status" value="6"/>
</dbReference>
<dbReference type="RefSeq" id="XP_055881474.1">
    <property type="nucleotide sequence ID" value="XM_056025499.1"/>
</dbReference>
<feature type="transmembrane region" description="Helical" evidence="14">
    <location>
        <begin position="1283"/>
        <end position="1305"/>
    </location>
</feature>
<accession>A0A9W3A2R6</accession>
<dbReference type="Gene3D" id="3.10.20.90">
    <property type="entry name" value="Phosphatidylinositol 3-kinase Catalytic Subunit, Chain A, domain 1"/>
    <property type="match status" value="1"/>
</dbReference>
<dbReference type="PANTHER" id="PTHR22625">
    <property type="entry name" value="PLEXIN"/>
    <property type="match status" value="1"/>
</dbReference>
<dbReference type="GO" id="GO:0017154">
    <property type="term" value="F:semaphorin receptor activity"/>
    <property type="evidence" value="ECO:0007669"/>
    <property type="project" value="InterPro"/>
</dbReference>
<evidence type="ECO:0000313" key="21">
    <source>
        <dbReference type="RefSeq" id="XP_055881473.1"/>
    </source>
</evidence>
<dbReference type="RefSeq" id="XP_055881473.1">
    <property type="nucleotide sequence ID" value="XM_056025498.1"/>
</dbReference>
<evidence type="ECO:0000313" key="20">
    <source>
        <dbReference type="RefSeq" id="XP_055881472.1"/>
    </source>
</evidence>
<organism evidence="16 22">
    <name type="scientific">Biomphalaria glabrata</name>
    <name type="common">Bloodfluke planorb</name>
    <name type="synonym">Freshwater snail</name>
    <dbReference type="NCBI Taxonomy" id="6526"/>
    <lineage>
        <taxon>Eukaryota</taxon>
        <taxon>Metazoa</taxon>
        <taxon>Spiralia</taxon>
        <taxon>Lophotrochozoa</taxon>
        <taxon>Mollusca</taxon>
        <taxon>Gastropoda</taxon>
        <taxon>Heterobranchia</taxon>
        <taxon>Euthyneura</taxon>
        <taxon>Panpulmonata</taxon>
        <taxon>Hygrophila</taxon>
        <taxon>Lymnaeoidea</taxon>
        <taxon>Planorbidae</taxon>
        <taxon>Biomphalaria</taxon>
    </lineage>
</organism>
<name>A0A9W3A2R6_BIOGL</name>
<evidence type="ECO:0000256" key="5">
    <source>
        <dbReference type="ARBA" id="ARBA00022729"/>
    </source>
</evidence>
<dbReference type="SUPFAM" id="SSF101912">
    <property type="entry name" value="Sema domain"/>
    <property type="match status" value="1"/>
</dbReference>
<dbReference type="InterPro" id="IPR016201">
    <property type="entry name" value="PSI"/>
</dbReference>
<dbReference type="SUPFAM" id="SSF81296">
    <property type="entry name" value="E set domains"/>
    <property type="match status" value="4"/>
</dbReference>
<evidence type="ECO:0000256" key="2">
    <source>
        <dbReference type="ARBA" id="ARBA00010297"/>
    </source>
</evidence>
<dbReference type="Gene3D" id="2.130.10.10">
    <property type="entry name" value="YVTN repeat-like/Quinoprotein amine dehydrogenase"/>
    <property type="match status" value="1"/>
</dbReference>
<protein>
    <submittedName>
        <fullName evidence="17 18">Plexin-B-like</fullName>
    </submittedName>
</protein>
<dbReference type="InterPro" id="IPR046800">
    <property type="entry name" value="Plexin_RBD"/>
</dbReference>
<keyword evidence="9" id="KW-1015">Disulfide bond</keyword>
<dbReference type="InterPro" id="IPR002909">
    <property type="entry name" value="IPT_dom"/>
</dbReference>
<evidence type="ECO:0000256" key="7">
    <source>
        <dbReference type="ARBA" id="ARBA00022989"/>
    </source>
</evidence>
<proteinExistence type="inferred from homology"/>
<keyword evidence="16" id="KW-1185">Reference proteome</keyword>
<keyword evidence="13" id="KW-0175">Coiled coil</keyword>
<dbReference type="SUPFAM" id="SSF103575">
    <property type="entry name" value="Plexin repeat"/>
    <property type="match status" value="1"/>
</dbReference>
<dbReference type="CDD" id="cd00102">
    <property type="entry name" value="IPT"/>
    <property type="match status" value="1"/>
</dbReference>
<keyword evidence="11" id="KW-0325">Glycoprotein</keyword>
<dbReference type="Gene3D" id="1.10.506.10">
    <property type="entry name" value="GTPase Activation - p120gap, domain 1"/>
    <property type="match status" value="1"/>
</dbReference>
<dbReference type="Pfam" id="PF17960">
    <property type="entry name" value="TIG_plexin"/>
    <property type="match status" value="1"/>
</dbReference>
<evidence type="ECO:0000256" key="11">
    <source>
        <dbReference type="ARBA" id="ARBA00023180"/>
    </source>
</evidence>
<dbReference type="InterPro" id="IPR013783">
    <property type="entry name" value="Ig-like_fold"/>
</dbReference>
<comment type="similarity">
    <text evidence="2">Belongs to the plexin family.</text>
</comment>
<dbReference type="OMA" id="DEDPFCG"/>
<dbReference type="InterPro" id="IPR001627">
    <property type="entry name" value="Semap_dom"/>
</dbReference>
<dbReference type="Pfam" id="PF01403">
    <property type="entry name" value="Sema"/>
    <property type="match status" value="1"/>
</dbReference>
<reference evidence="17 18" key="1">
    <citation type="submission" date="2025-04" db="UniProtKB">
        <authorList>
            <consortium name="RefSeq"/>
        </authorList>
    </citation>
    <scope>IDENTIFICATION</scope>
</reference>
<dbReference type="InterPro" id="IPR015943">
    <property type="entry name" value="WD40/YVTN_repeat-like_dom_sf"/>
</dbReference>
<dbReference type="RefSeq" id="XP_055881472.1">
    <property type="nucleotide sequence ID" value="XM_056025497.1"/>
</dbReference>
<dbReference type="InterPro" id="IPR008936">
    <property type="entry name" value="Rho_GTPase_activation_prot"/>
</dbReference>
<dbReference type="FunFam" id="2.60.40.10:FF:000203">
    <property type="entry name" value="Plexin B2"/>
    <property type="match status" value="1"/>
</dbReference>
<evidence type="ECO:0000256" key="3">
    <source>
        <dbReference type="ARBA" id="ARBA00022475"/>
    </source>
</evidence>
<keyword evidence="3" id="KW-1003">Cell membrane</keyword>
<evidence type="ECO:0000256" key="12">
    <source>
        <dbReference type="PROSITE-ProRule" id="PRU00352"/>
    </source>
</evidence>
<evidence type="ECO:0000313" key="19">
    <source>
        <dbReference type="RefSeq" id="XP_055881471.1"/>
    </source>
</evidence>
<evidence type="ECO:0000313" key="18">
    <source>
        <dbReference type="RefSeq" id="XP_055881470.1"/>
    </source>
</evidence>
<dbReference type="Pfam" id="PF18020">
    <property type="entry name" value="TIG_2"/>
    <property type="match status" value="1"/>
</dbReference>
<evidence type="ECO:0000313" key="17">
    <source>
        <dbReference type="RefSeq" id="XP_055881469.1"/>
    </source>
</evidence>
<keyword evidence="10" id="KW-0675">Receptor</keyword>
<dbReference type="GO" id="GO:0002116">
    <property type="term" value="C:semaphorin receptor complex"/>
    <property type="evidence" value="ECO:0007669"/>
    <property type="project" value="TreeGrafter"/>
</dbReference>
<evidence type="ECO:0000256" key="10">
    <source>
        <dbReference type="ARBA" id="ARBA00023170"/>
    </source>
</evidence>
<dbReference type="GO" id="GO:0030334">
    <property type="term" value="P:regulation of cell migration"/>
    <property type="evidence" value="ECO:0007669"/>
    <property type="project" value="TreeGrafter"/>
</dbReference>
<dbReference type="SMART" id="SM00429">
    <property type="entry name" value="IPT"/>
    <property type="match status" value="4"/>
</dbReference>
<keyword evidence="4 14" id="KW-0812">Transmembrane</keyword>
<evidence type="ECO:0000256" key="14">
    <source>
        <dbReference type="SAM" id="Phobius"/>
    </source>
</evidence>
<sequence length="1918" mass="215276">MDLFKNRSTQIVWRTRGWALTTLVVLVTMMAMPLETKYIGPKLTHMVLDDSTGIVYVGGENRLYQLDSELNPLMVVATGPKNDSIHCMPPHVLEPCKVNRTTSNNYNKILLVDNLRRNLIACGTLFQGMCEARSLVNISKLMVDDASTELKNFAVAANTENASTVAFIAPGPSLVMETVLYVATTYTGTSESSQVNRYEVPAISTRSLHKESRFSLAVDDNFLAKSKLSALFLKPNVVTSYLISYVYGFSSAGFSYFLTVQDEKPSAVATLETRVSKVTKIVQICQVDSYLYSYVDLPLICTKNGVHYNILQAARVVRPGEELARDMFPDGNVEDVLMAVFTNTTGSQRVDSAICVYTMRELRAKFLENIKLCHQGNSSVSGGGYLYGTCPHQSGLVINNVEDDQQYLCNTNKLDSFSNIVGISPVIRHPVLIYENLRLTSLTATVVNQFTVAFVGTETGRLKKILLTPGGRAHEYSELVIFDGHRILPDMVFDTERRHIYIMTDTNVTKVAVETCNQADSCQACLFNGDPYCGWCSLERKCVLKGSCPNSDDPSQSRWLHGETNQCISITMISPTTVSVNTVKELHLTIPQLPQTSSYTCVFLELDWSSSVSFWYFGAICKTPDFNKLGIYLGPDGFRTVTLALNSSETGKLFVTRSFTFYNCSNFHSCSSCTNSSFECDWCVYDNGCFDDTRACKSDIVRGKSSAKPGRHGVQHCPQIDTKVTGEIFLPVGVKKTILLKGYNIPELMPKHKGFECVVNLGTQRISSPARRHDDKTLTCDIPALDYSENVGMLQTNLSVYWGNNFLLESTTRFFATMYKCDVLASSECSMCVNLNYTKPFLECYWCQGSCQHSALCKQHASVTCPAPRIDFVWPITGPTKGGTNVTITGSNLGTKFEDIEKAVTVANVVCAPHREQYSPSKRIVCQTRWRGQPAEGPVKVTIDQQSSQYHTHFKYQIPRLDDIEPKVGPKSGGSRVTIKGKDLDTGGLHEVAFNDIPCTVIQDRVTNSSIECITKKVGHAQHKQSIKVFFDKQEYQLANKIFFYKEDPTITRISPLESILEGGRTLTVTGTDLTVIQQPKMFAYVPNLSGGLDKTNCTMCQVMNDNVMRCPTPSLVDALKNIIRSKRSSEQTDRTSNTIKAVYLGFIMDDVMSVRNLSSVPNLNFKLLYFSNPRIYNFTEPNGVKILKGDSLIIEGSDLNIAADKSEVSVMLGNYPCNVTTFSQSQIVCKLPSSQAQNGAAINLEKDRKSLPYVKVKISNLEFVVGRVEYDVPEHFTFPTEAIAGIAASGGFLLLVIVGILIIYRRQSTKAERIYRKLQIQLDNLESNVRNECKQAFAELQTDMTDLTGDLVSSGIPFWDFHSYTFKVLFPGMTDHIILHPPIQKNGRFQFSDHGLQLFHQLLGKKLFMVTFIRTLEEQRAFSIRDRANVASLLMIVYLNNMEYATDILKCLLVDLVHKSVEGRHPKLMLRRSESVVEKLLTNWLSICLYKYLRDYAGASLFMLYKAIKLQAEKGPVDAVTGDARYSLSEDTLLREKIEPRILTLNVENGGEIVQVRIPDCDTISQTKEKILDHLYKNIPFSQRPHVRDLELEWRNGPTGPLMLTDIDIASHNKDGWRRLNTLSFYRVHDGAYMSLLHKQQLVKCMNGSLDNSVLSIGSVSPILKKDQESGFKEWHLVKHEDTLIKDGGVKMISEIFLTRLLSTKGTLQKYIDDFFKNMLCAGPYVPPVIKYLFDFLDHEADAHGITDYEVVHTWKCNSLPLRFWVNIIKNPDFVFDINKPRIVDSCLSVVAQTFMDSCSTSEHRLGKDSPSNKLLFAKDIVHYRKLVEKYFTDIREQPPLSDQEMNAFLADISRTSPKLFYISSALGELYKYVSKYKNELMEALDQDNQANAQQLSCKLGHIVSCMEGPSGNMAYV</sequence>
<keyword evidence="5" id="KW-0732">Signal</keyword>
<gene>
    <name evidence="17 18 19 20 21 22" type="primary">LOC106069686</name>
</gene>
<dbReference type="CDD" id="cd11236">
    <property type="entry name" value="Sema_plexin_like"/>
    <property type="match status" value="1"/>
</dbReference>
<keyword evidence="7 14" id="KW-1133">Transmembrane helix</keyword>
<dbReference type="Pfam" id="PF08337">
    <property type="entry name" value="Plexin_cytopl"/>
    <property type="match status" value="1"/>
</dbReference>
<evidence type="ECO:0000313" key="22">
    <source>
        <dbReference type="RefSeq" id="XP_055881474.1"/>
    </source>
</evidence>
<dbReference type="GeneID" id="106069686"/>
<evidence type="ECO:0000313" key="16">
    <source>
        <dbReference type="Proteomes" id="UP001165740"/>
    </source>
</evidence>
<dbReference type="SMART" id="SM00630">
    <property type="entry name" value="Sema"/>
    <property type="match status" value="1"/>
</dbReference>
<evidence type="ECO:0000256" key="1">
    <source>
        <dbReference type="ARBA" id="ARBA00004251"/>
    </source>
</evidence>
<dbReference type="InterPro" id="IPR013548">
    <property type="entry name" value="Plexin_cytoplasmic_RasGAP_dom"/>
</dbReference>
<dbReference type="InterPro" id="IPR014756">
    <property type="entry name" value="Ig_E-set"/>
</dbReference>
<dbReference type="RefSeq" id="XP_055881469.1">
    <property type="nucleotide sequence ID" value="XM_056025494.1"/>
</dbReference>
<dbReference type="InterPro" id="IPR036352">
    <property type="entry name" value="Semap_dom_sf"/>
</dbReference>
<dbReference type="Pfam" id="PF01437">
    <property type="entry name" value="PSI"/>
    <property type="match status" value="2"/>
</dbReference>
<evidence type="ECO:0000256" key="9">
    <source>
        <dbReference type="ARBA" id="ARBA00023157"/>
    </source>
</evidence>
<dbReference type="Pfam" id="PF20170">
    <property type="entry name" value="Plexin_RBD"/>
    <property type="match status" value="1"/>
</dbReference>
<dbReference type="InterPro" id="IPR041019">
    <property type="entry name" value="TIG1_plexin"/>
</dbReference>
<dbReference type="Proteomes" id="UP001165740">
    <property type="component" value="Chromosome 4"/>
</dbReference>
<dbReference type="InterPro" id="IPR002165">
    <property type="entry name" value="Plexin_repeat"/>
</dbReference>
<dbReference type="OrthoDB" id="125363at2759"/>
<feature type="coiled-coil region" evidence="13">
    <location>
        <begin position="1309"/>
        <end position="1336"/>
    </location>
</feature>
<feature type="domain" description="Sema" evidence="15">
    <location>
        <begin position="22"/>
        <end position="513"/>
    </location>
</feature>
<dbReference type="CDD" id="cd12790">
    <property type="entry name" value="RasGAP_plexin_A"/>
    <property type="match status" value="1"/>
</dbReference>
<dbReference type="InterPro" id="IPR031148">
    <property type="entry name" value="Plexin"/>
</dbReference>
<dbReference type="Pfam" id="PF01833">
    <property type="entry name" value="TIG"/>
    <property type="match status" value="4"/>
</dbReference>
<dbReference type="InterPro" id="IPR041362">
    <property type="entry name" value="TIG2_plexin"/>
</dbReference>
<dbReference type="GO" id="GO:0050772">
    <property type="term" value="P:positive regulation of axonogenesis"/>
    <property type="evidence" value="ECO:0007669"/>
    <property type="project" value="TreeGrafter"/>
</dbReference>
<dbReference type="GO" id="GO:0005886">
    <property type="term" value="C:plasma membrane"/>
    <property type="evidence" value="ECO:0007669"/>
    <property type="project" value="UniProtKB-SubCell"/>
</dbReference>
<dbReference type="SUPFAM" id="SSF48350">
    <property type="entry name" value="GTPase activation domain, GAP"/>
    <property type="match status" value="1"/>
</dbReference>
<dbReference type="GO" id="GO:0008360">
    <property type="term" value="P:regulation of cell shape"/>
    <property type="evidence" value="ECO:0007669"/>
    <property type="project" value="TreeGrafter"/>
</dbReference>
<comment type="subcellular location">
    <subcellularLocation>
        <location evidence="1">Cell membrane</location>
        <topology evidence="1">Single-pass type I membrane protein</topology>
    </subcellularLocation>
</comment>
<dbReference type="RefSeq" id="XP_055881471.1">
    <property type="nucleotide sequence ID" value="XM_056025496.1"/>
</dbReference>
<dbReference type="SMART" id="SM00423">
    <property type="entry name" value="PSI"/>
    <property type="match status" value="3"/>
</dbReference>
<evidence type="ECO:0000256" key="13">
    <source>
        <dbReference type="SAM" id="Coils"/>
    </source>
</evidence>
<evidence type="ECO:0000256" key="6">
    <source>
        <dbReference type="ARBA" id="ARBA00022737"/>
    </source>
</evidence>
<dbReference type="GO" id="GO:0007162">
    <property type="term" value="P:negative regulation of cell adhesion"/>
    <property type="evidence" value="ECO:0007669"/>
    <property type="project" value="TreeGrafter"/>
</dbReference>
<keyword evidence="8 14" id="KW-0472">Membrane</keyword>
<dbReference type="RefSeq" id="XP_055881470.1">
    <property type="nucleotide sequence ID" value="XM_056025495.1"/>
</dbReference>
<dbReference type="PROSITE" id="PS51004">
    <property type="entry name" value="SEMA"/>
    <property type="match status" value="1"/>
</dbReference>
<dbReference type="PANTHER" id="PTHR22625:SF44">
    <property type="entry name" value="PLEXIN-B"/>
    <property type="match status" value="1"/>
</dbReference>
<comment type="caution">
    <text evidence="12">Lacks conserved residue(s) required for the propagation of feature annotation.</text>
</comment>
<keyword evidence="6" id="KW-0677">Repeat</keyword>
<dbReference type="FunFam" id="2.60.40.10:FF:000868">
    <property type="entry name" value="Plexin D1"/>
    <property type="match status" value="1"/>
</dbReference>
<evidence type="ECO:0000256" key="4">
    <source>
        <dbReference type="ARBA" id="ARBA00022692"/>
    </source>
</evidence>